<accession>A0A6A3NIM6</accession>
<evidence type="ECO:0000313" key="3">
    <source>
        <dbReference type="EMBL" id="KAE9049862.1"/>
    </source>
</evidence>
<evidence type="ECO:0000313" key="2">
    <source>
        <dbReference type="EMBL" id="KAE9044297.1"/>
    </source>
</evidence>
<evidence type="ECO:0000313" key="5">
    <source>
        <dbReference type="Proteomes" id="UP000435112"/>
    </source>
</evidence>
<sequence>MSPETDANDHVPLEFLLGARMKYYYPEPSTAGRATKAKRVFASSIHPRKREERARELLRRVLDHEDSREIDGPPISAISQSNSDRSGVLKSLEEAASASLGDREAIFDPDSFHLSFEGSERNSTRIKSLQQLRDDDLRRQQQRDASFHGYEEGRTTFLDVTGAAARIPHTTTRQLRDLKLSGVKAKKKSEDKRTQELTELLHEQQAHTRAALRQQQQLSKTLLQQKLPRVMSTSVLSLDSIDRSVVDGRRAVRTIAPLNDQDFYYDQQRLEEQEHPGRPIMATLNLDLLALSSSPTSDAVHADSHGFSSNNEDDGDVESEQIRKRLVDRQREAFTSNAANGLFLGGGYIARNTKDKCEKKTKSKSNSNNPNNRFSQAASNHEVLEAVLGTQSASILPLAEANPRALRRRKASAGHHRPKHQIHTLRPDNE</sequence>
<dbReference type="OrthoDB" id="128464at2759"/>
<feature type="region of interest" description="Disordered" evidence="1">
    <location>
        <begin position="297"/>
        <end position="319"/>
    </location>
</feature>
<dbReference type="AlphaFoldDB" id="A0A6A3NIM6"/>
<protein>
    <submittedName>
        <fullName evidence="2">Uncharacterized protein</fullName>
    </submittedName>
</protein>
<evidence type="ECO:0000256" key="1">
    <source>
        <dbReference type="SAM" id="MobiDB-lite"/>
    </source>
</evidence>
<gene>
    <name evidence="3" type="ORF">PR001_g2913</name>
    <name evidence="2" type="ORF">PR002_g2864</name>
</gene>
<feature type="region of interest" description="Disordered" evidence="1">
    <location>
        <begin position="356"/>
        <end position="375"/>
    </location>
</feature>
<dbReference type="Proteomes" id="UP000429607">
    <property type="component" value="Unassembled WGS sequence"/>
</dbReference>
<reference evidence="4 5" key="1">
    <citation type="submission" date="2018-09" db="EMBL/GenBank/DDBJ databases">
        <title>Genomic investigation of the strawberry pathogen Phytophthora fragariae indicates pathogenicity is determined by transcriptional variation in three key races.</title>
        <authorList>
            <person name="Adams T.M."/>
            <person name="Armitage A.D."/>
            <person name="Sobczyk M.K."/>
            <person name="Bates H.J."/>
            <person name="Dunwell J.M."/>
            <person name="Nellist C.F."/>
            <person name="Harrison R.J."/>
        </authorList>
    </citation>
    <scope>NUCLEOTIDE SEQUENCE [LARGE SCALE GENOMIC DNA]</scope>
    <source>
        <strain evidence="3 4">SCRP249</strain>
        <strain evidence="2 5">SCRP324</strain>
    </source>
</reference>
<dbReference type="EMBL" id="QXFU01000101">
    <property type="protein sequence ID" value="KAE9044297.1"/>
    <property type="molecule type" value="Genomic_DNA"/>
</dbReference>
<proteinExistence type="predicted"/>
<feature type="compositionally biased region" description="Basic residues" evidence="1">
    <location>
        <begin position="405"/>
        <end position="423"/>
    </location>
</feature>
<evidence type="ECO:0000313" key="4">
    <source>
        <dbReference type="Proteomes" id="UP000429607"/>
    </source>
</evidence>
<dbReference type="Proteomes" id="UP000435112">
    <property type="component" value="Unassembled WGS sequence"/>
</dbReference>
<dbReference type="EMBL" id="QXFV01000105">
    <property type="protein sequence ID" value="KAE9049862.1"/>
    <property type="molecule type" value="Genomic_DNA"/>
</dbReference>
<comment type="caution">
    <text evidence="2">The sequence shown here is derived from an EMBL/GenBank/DDBJ whole genome shotgun (WGS) entry which is preliminary data.</text>
</comment>
<feature type="region of interest" description="Disordered" evidence="1">
    <location>
        <begin position="399"/>
        <end position="430"/>
    </location>
</feature>
<organism evidence="2 5">
    <name type="scientific">Phytophthora rubi</name>
    <dbReference type="NCBI Taxonomy" id="129364"/>
    <lineage>
        <taxon>Eukaryota</taxon>
        <taxon>Sar</taxon>
        <taxon>Stramenopiles</taxon>
        <taxon>Oomycota</taxon>
        <taxon>Peronosporomycetes</taxon>
        <taxon>Peronosporales</taxon>
        <taxon>Peronosporaceae</taxon>
        <taxon>Phytophthora</taxon>
    </lineage>
</organism>
<name>A0A6A3NIM6_9STRA</name>